<dbReference type="STRING" id="1448321.A0A317WRY9"/>
<protein>
    <recommendedName>
        <fullName evidence="4">F-box domain protein</fullName>
    </recommendedName>
</protein>
<dbReference type="AlphaFoldDB" id="A0A317WRY9"/>
<feature type="compositionally biased region" description="Acidic residues" evidence="1">
    <location>
        <begin position="487"/>
        <end position="497"/>
    </location>
</feature>
<evidence type="ECO:0000313" key="2">
    <source>
        <dbReference type="EMBL" id="PWY89216.1"/>
    </source>
</evidence>
<dbReference type="RefSeq" id="XP_025402403.1">
    <property type="nucleotide sequence ID" value="XM_025542557.1"/>
</dbReference>
<gene>
    <name evidence="2" type="ORF">BO70DRAFT_359501</name>
</gene>
<name>A0A317WRY9_9EURO</name>
<evidence type="ECO:0000313" key="3">
    <source>
        <dbReference type="Proteomes" id="UP000247233"/>
    </source>
</evidence>
<evidence type="ECO:0000256" key="1">
    <source>
        <dbReference type="SAM" id="MobiDB-lite"/>
    </source>
</evidence>
<accession>A0A317WRY9</accession>
<evidence type="ECO:0008006" key="4">
    <source>
        <dbReference type="Google" id="ProtNLM"/>
    </source>
</evidence>
<comment type="caution">
    <text evidence="2">The sequence shown here is derived from an EMBL/GenBank/DDBJ whole genome shotgun (WGS) entry which is preliminary data.</text>
</comment>
<dbReference type="OrthoDB" id="3437411at2759"/>
<feature type="region of interest" description="Disordered" evidence="1">
    <location>
        <begin position="460"/>
        <end position="497"/>
    </location>
</feature>
<dbReference type="GeneID" id="37064794"/>
<dbReference type="VEuPathDB" id="FungiDB:BO70DRAFT_359501"/>
<dbReference type="EMBL" id="MSFL01000004">
    <property type="protein sequence ID" value="PWY89216.1"/>
    <property type="molecule type" value="Genomic_DNA"/>
</dbReference>
<keyword evidence="3" id="KW-1185">Reference proteome</keyword>
<dbReference type="Proteomes" id="UP000247233">
    <property type="component" value="Unassembled WGS sequence"/>
</dbReference>
<sequence>MSLQSRALHSLCDMKTREKYHQVRISHADGIDHAFDMLMEILKRPSLGQYVRHIDCRAHPLAYKDYVESKNIRQIKDEHMQLLENATRRAGFTGSQEGRIMNMLLQETTSDPVYIPYRDKPDTSGVFVPQALAALLISVSPNLDSMTLTLPFSGWSGLYWPELRGDIELIKFPLEQLLRETNADPNDKPWLQNLRKIYIVNEANGVWDDERFYHRMDFFGALTLFDRLPSIESVGTDLLEWDDNGKQSLELVSSSFSDISINHASLSGLHLAQVICSCKALRKFQFSIGGRATRDGGYPGFSAKTFIKAILTHKETLEVLDMDIDSHIVGFTTGADEESLEYDFEMYDNRAEGEEDNAMPLPEAMWTQAGSLNDFRSLKRLSMGVGFLLYFAKGVMSVKGVSGEKVMLVDRLPENLEYLCIRGYEKGANPEHDNQIDALMELVQMGSSKLKQVEGVDQLIPHGEDVDNPDNNPHLLWDPEGSRSESDLDESETEDSG</sequence>
<reference evidence="2 3" key="1">
    <citation type="submission" date="2016-12" db="EMBL/GenBank/DDBJ databases">
        <title>The genomes of Aspergillus section Nigri reveals drivers in fungal speciation.</title>
        <authorList>
            <consortium name="DOE Joint Genome Institute"/>
            <person name="Vesth T.C."/>
            <person name="Nybo J."/>
            <person name="Theobald S."/>
            <person name="Brandl J."/>
            <person name="Frisvad J.C."/>
            <person name="Nielsen K.F."/>
            <person name="Lyhne E.K."/>
            <person name="Kogle M.E."/>
            <person name="Kuo A."/>
            <person name="Riley R."/>
            <person name="Clum A."/>
            <person name="Nolan M."/>
            <person name="Lipzen A."/>
            <person name="Salamov A."/>
            <person name="Henrissat B."/>
            <person name="Wiebenga A."/>
            <person name="De Vries R.P."/>
            <person name="Grigoriev I.V."/>
            <person name="Mortensen U.H."/>
            <person name="Andersen M.R."/>
            <person name="Baker S.E."/>
        </authorList>
    </citation>
    <scope>NUCLEOTIDE SEQUENCE [LARGE SCALE GENOMIC DNA]</scope>
    <source>
        <strain evidence="2 3">CBS 117.55</strain>
    </source>
</reference>
<organism evidence="2 3">
    <name type="scientific">Aspergillus heteromorphus CBS 117.55</name>
    <dbReference type="NCBI Taxonomy" id="1448321"/>
    <lineage>
        <taxon>Eukaryota</taxon>
        <taxon>Fungi</taxon>
        <taxon>Dikarya</taxon>
        <taxon>Ascomycota</taxon>
        <taxon>Pezizomycotina</taxon>
        <taxon>Eurotiomycetes</taxon>
        <taxon>Eurotiomycetidae</taxon>
        <taxon>Eurotiales</taxon>
        <taxon>Aspergillaceae</taxon>
        <taxon>Aspergillus</taxon>
        <taxon>Aspergillus subgen. Circumdati</taxon>
    </lineage>
</organism>
<proteinExistence type="predicted"/>